<evidence type="ECO:0000256" key="1">
    <source>
        <dbReference type="SAM" id="MobiDB-lite"/>
    </source>
</evidence>
<feature type="compositionally biased region" description="Basic and acidic residues" evidence="1">
    <location>
        <begin position="128"/>
        <end position="157"/>
    </location>
</feature>
<accession>A0A0P0WZ34</accession>
<feature type="region of interest" description="Disordered" evidence="1">
    <location>
        <begin position="123"/>
        <end position="157"/>
    </location>
</feature>
<protein>
    <submittedName>
        <fullName evidence="2">Os06g0640933 protein</fullName>
    </submittedName>
</protein>
<reference evidence="2 3" key="3">
    <citation type="journal article" date="2013" name="Rice">
        <title>Improvement of the Oryza sativa Nipponbare reference genome using next generation sequence and optical map data.</title>
        <authorList>
            <person name="Kawahara Y."/>
            <person name="de la Bastide M."/>
            <person name="Hamilton J.P."/>
            <person name="Kanamori H."/>
            <person name="McCombie W.R."/>
            <person name="Ouyang S."/>
            <person name="Schwartz D.C."/>
            <person name="Tanaka T."/>
            <person name="Wu J."/>
            <person name="Zhou S."/>
            <person name="Childs K.L."/>
            <person name="Davidson R.M."/>
            <person name="Lin H."/>
            <person name="Quesada-Ocampo L."/>
            <person name="Vaillancourt B."/>
            <person name="Sakai H."/>
            <person name="Lee S.S."/>
            <person name="Kim J."/>
            <person name="Numa H."/>
            <person name="Itoh T."/>
            <person name="Buell C.R."/>
            <person name="Matsumoto T."/>
        </authorList>
    </citation>
    <scope>NUCLEOTIDE SEQUENCE [LARGE SCALE GENOMIC DNA]</scope>
    <source>
        <strain evidence="3">cv. Nipponbare</strain>
    </source>
</reference>
<dbReference type="EMBL" id="AP014962">
    <property type="protein sequence ID" value="BAS98805.1"/>
    <property type="molecule type" value="Genomic_DNA"/>
</dbReference>
<dbReference type="InParanoid" id="A0A0P0WZ34"/>
<dbReference type="PaxDb" id="39947-A0A0P0WZ34"/>
<evidence type="ECO:0000313" key="3">
    <source>
        <dbReference type="Proteomes" id="UP000059680"/>
    </source>
</evidence>
<reference evidence="3" key="1">
    <citation type="journal article" date="2005" name="Nature">
        <title>The map-based sequence of the rice genome.</title>
        <authorList>
            <consortium name="International rice genome sequencing project (IRGSP)"/>
            <person name="Matsumoto T."/>
            <person name="Wu J."/>
            <person name="Kanamori H."/>
            <person name="Katayose Y."/>
            <person name="Fujisawa M."/>
            <person name="Namiki N."/>
            <person name="Mizuno H."/>
            <person name="Yamamoto K."/>
            <person name="Antonio B.A."/>
            <person name="Baba T."/>
            <person name="Sakata K."/>
            <person name="Nagamura Y."/>
            <person name="Aoki H."/>
            <person name="Arikawa K."/>
            <person name="Arita K."/>
            <person name="Bito T."/>
            <person name="Chiden Y."/>
            <person name="Fujitsuka N."/>
            <person name="Fukunaka R."/>
            <person name="Hamada M."/>
            <person name="Harada C."/>
            <person name="Hayashi A."/>
            <person name="Hijishita S."/>
            <person name="Honda M."/>
            <person name="Hosokawa S."/>
            <person name="Ichikawa Y."/>
            <person name="Idonuma A."/>
            <person name="Iijima M."/>
            <person name="Ikeda M."/>
            <person name="Ikeno M."/>
            <person name="Ito K."/>
            <person name="Ito S."/>
            <person name="Ito T."/>
            <person name="Ito Y."/>
            <person name="Ito Y."/>
            <person name="Iwabuchi A."/>
            <person name="Kamiya K."/>
            <person name="Karasawa W."/>
            <person name="Kurita K."/>
            <person name="Katagiri S."/>
            <person name="Kikuta A."/>
            <person name="Kobayashi H."/>
            <person name="Kobayashi N."/>
            <person name="Machita K."/>
            <person name="Maehara T."/>
            <person name="Masukawa M."/>
            <person name="Mizubayashi T."/>
            <person name="Mukai Y."/>
            <person name="Nagasaki H."/>
            <person name="Nagata Y."/>
            <person name="Naito S."/>
            <person name="Nakashima M."/>
            <person name="Nakama Y."/>
            <person name="Nakamichi Y."/>
            <person name="Nakamura M."/>
            <person name="Meguro A."/>
            <person name="Negishi M."/>
            <person name="Ohta I."/>
            <person name="Ohta T."/>
            <person name="Okamoto M."/>
            <person name="Ono N."/>
            <person name="Saji S."/>
            <person name="Sakaguchi M."/>
            <person name="Sakai K."/>
            <person name="Shibata M."/>
            <person name="Shimokawa T."/>
            <person name="Song J."/>
            <person name="Takazaki Y."/>
            <person name="Terasawa K."/>
            <person name="Tsugane M."/>
            <person name="Tsuji K."/>
            <person name="Ueda S."/>
            <person name="Waki K."/>
            <person name="Yamagata H."/>
            <person name="Yamamoto M."/>
            <person name="Yamamoto S."/>
            <person name="Yamane H."/>
            <person name="Yoshiki S."/>
            <person name="Yoshihara R."/>
            <person name="Yukawa K."/>
            <person name="Zhong H."/>
            <person name="Yano M."/>
            <person name="Yuan Q."/>
            <person name="Ouyang S."/>
            <person name="Liu J."/>
            <person name="Jones K.M."/>
            <person name="Gansberger K."/>
            <person name="Moffat K."/>
            <person name="Hill J."/>
            <person name="Bera J."/>
            <person name="Fadrosh D."/>
            <person name="Jin S."/>
            <person name="Johri S."/>
            <person name="Kim M."/>
            <person name="Overton L."/>
            <person name="Reardon M."/>
            <person name="Tsitrin T."/>
            <person name="Vuong H."/>
            <person name="Weaver B."/>
            <person name="Ciecko A."/>
            <person name="Tallon L."/>
            <person name="Jackson J."/>
            <person name="Pai G."/>
            <person name="Aken S.V."/>
            <person name="Utterback T."/>
            <person name="Reidmuller S."/>
            <person name="Feldblyum T."/>
            <person name="Hsiao J."/>
            <person name="Zismann V."/>
            <person name="Iobst S."/>
            <person name="de Vazeille A.R."/>
            <person name="Buell C.R."/>
            <person name="Ying K."/>
            <person name="Li Y."/>
            <person name="Lu T."/>
            <person name="Huang Y."/>
            <person name="Zhao Q."/>
            <person name="Feng Q."/>
            <person name="Zhang L."/>
            <person name="Zhu J."/>
            <person name="Weng Q."/>
            <person name="Mu J."/>
            <person name="Lu Y."/>
            <person name="Fan D."/>
            <person name="Liu Y."/>
            <person name="Guan J."/>
            <person name="Zhang Y."/>
            <person name="Yu S."/>
            <person name="Liu X."/>
            <person name="Zhang Y."/>
            <person name="Hong G."/>
            <person name="Han B."/>
            <person name="Choisne N."/>
            <person name="Demange N."/>
            <person name="Orjeda G."/>
            <person name="Samain S."/>
            <person name="Cattolico L."/>
            <person name="Pelletier E."/>
            <person name="Couloux A."/>
            <person name="Segurens B."/>
            <person name="Wincker P."/>
            <person name="D'Hont A."/>
            <person name="Scarpelli C."/>
            <person name="Weissenbach J."/>
            <person name="Salanoubat M."/>
            <person name="Quetier F."/>
            <person name="Yu Y."/>
            <person name="Kim H.R."/>
            <person name="Rambo T."/>
            <person name="Currie J."/>
            <person name="Collura K."/>
            <person name="Luo M."/>
            <person name="Yang T."/>
            <person name="Ammiraju J.S.S."/>
            <person name="Engler F."/>
            <person name="Soderlund C."/>
            <person name="Wing R.A."/>
            <person name="Palmer L.E."/>
            <person name="de la Bastide M."/>
            <person name="Spiegel L."/>
            <person name="Nascimento L."/>
            <person name="Zutavern T."/>
            <person name="O'Shaughnessy A."/>
            <person name="Dike S."/>
            <person name="Dedhia N."/>
            <person name="Preston R."/>
            <person name="Balija V."/>
            <person name="McCombie W.R."/>
            <person name="Chow T."/>
            <person name="Chen H."/>
            <person name="Chung M."/>
            <person name="Chen C."/>
            <person name="Shaw J."/>
            <person name="Wu H."/>
            <person name="Hsiao K."/>
            <person name="Chao Y."/>
            <person name="Chu M."/>
            <person name="Cheng C."/>
            <person name="Hour A."/>
            <person name="Lee P."/>
            <person name="Lin S."/>
            <person name="Lin Y."/>
            <person name="Liou J."/>
            <person name="Liu S."/>
            <person name="Hsing Y."/>
            <person name="Raghuvanshi S."/>
            <person name="Mohanty A."/>
            <person name="Bharti A.K."/>
            <person name="Gaur A."/>
            <person name="Gupta V."/>
            <person name="Kumar D."/>
            <person name="Ravi V."/>
            <person name="Vij S."/>
            <person name="Kapur A."/>
            <person name="Khurana P."/>
            <person name="Khurana P."/>
            <person name="Khurana J.P."/>
            <person name="Tyagi A.K."/>
            <person name="Gaikwad K."/>
            <person name="Singh A."/>
            <person name="Dalal V."/>
            <person name="Srivastava S."/>
            <person name="Dixit A."/>
            <person name="Pal A.K."/>
            <person name="Ghazi I.A."/>
            <person name="Yadav M."/>
            <person name="Pandit A."/>
            <person name="Bhargava A."/>
            <person name="Sureshbabu K."/>
            <person name="Batra K."/>
            <person name="Sharma T.R."/>
            <person name="Mohapatra T."/>
            <person name="Singh N.K."/>
            <person name="Messing J."/>
            <person name="Nelson A.B."/>
            <person name="Fuks G."/>
            <person name="Kavchok S."/>
            <person name="Keizer G."/>
            <person name="Linton E."/>
            <person name="Llaca V."/>
            <person name="Song R."/>
            <person name="Tanyolac B."/>
            <person name="Young S."/>
            <person name="Ho-Il K."/>
            <person name="Hahn J.H."/>
            <person name="Sangsakoo G."/>
            <person name="Vanavichit A."/>
            <person name="de Mattos Luiz.A.T."/>
            <person name="Zimmer P.D."/>
            <person name="Malone G."/>
            <person name="Dellagostin O."/>
            <person name="de Oliveira A.C."/>
            <person name="Bevan M."/>
            <person name="Bancroft I."/>
            <person name="Minx P."/>
            <person name="Cordum H."/>
            <person name="Wilson R."/>
            <person name="Cheng Z."/>
            <person name="Jin W."/>
            <person name="Jiang J."/>
            <person name="Leong S.A."/>
            <person name="Iwama H."/>
            <person name="Gojobori T."/>
            <person name="Itoh T."/>
            <person name="Niimura Y."/>
            <person name="Fujii Y."/>
            <person name="Habara T."/>
            <person name="Sakai H."/>
            <person name="Sato Y."/>
            <person name="Wilson G."/>
            <person name="Kumar K."/>
            <person name="McCouch S."/>
            <person name="Juretic N."/>
            <person name="Hoen D."/>
            <person name="Wright S."/>
            <person name="Bruskiewich R."/>
            <person name="Bureau T."/>
            <person name="Miyao A."/>
            <person name="Hirochika H."/>
            <person name="Nishikawa T."/>
            <person name="Kadowaki K."/>
            <person name="Sugiura M."/>
            <person name="Burr B."/>
            <person name="Sasaki T."/>
        </authorList>
    </citation>
    <scope>NUCLEOTIDE SEQUENCE [LARGE SCALE GENOMIC DNA]</scope>
    <source>
        <strain evidence="3">cv. Nipponbare</strain>
    </source>
</reference>
<dbReference type="Gramene" id="Os06t0640933-00">
    <property type="protein sequence ID" value="Os06t0640933-00"/>
    <property type="gene ID" value="Os06g0640933"/>
</dbReference>
<gene>
    <name evidence="2" type="ordered locus">Os06g0640933</name>
    <name evidence="2" type="ORF">OSNPB_060640933</name>
</gene>
<name>A0A0P0WZ34_ORYSJ</name>
<dbReference type="FunCoup" id="A0A0P0WZ34">
    <property type="interactions" value="31"/>
</dbReference>
<sequence length="157" mass="17335">QEVGLAARRDAERLCHVELGRVSHTGGLPVDVEEQAGEWELHVCEPERHPGAHPPAAAERQELEVGALEVHRGGRLAVAEPLRPELLRRAAGPVPLVAADRPGVHQHLRAARHVVAEHPARLPALAREQQRQRRVQPERLPDDEAKVRELADGERAL</sequence>
<dbReference type="Proteomes" id="UP000059680">
    <property type="component" value="Chromosome 6"/>
</dbReference>
<proteinExistence type="predicted"/>
<keyword evidence="3" id="KW-1185">Reference proteome</keyword>
<organism evidence="2 3">
    <name type="scientific">Oryza sativa subsp. japonica</name>
    <name type="common">Rice</name>
    <dbReference type="NCBI Taxonomy" id="39947"/>
    <lineage>
        <taxon>Eukaryota</taxon>
        <taxon>Viridiplantae</taxon>
        <taxon>Streptophyta</taxon>
        <taxon>Embryophyta</taxon>
        <taxon>Tracheophyta</taxon>
        <taxon>Spermatophyta</taxon>
        <taxon>Magnoliopsida</taxon>
        <taxon>Liliopsida</taxon>
        <taxon>Poales</taxon>
        <taxon>Poaceae</taxon>
        <taxon>BOP clade</taxon>
        <taxon>Oryzoideae</taxon>
        <taxon>Oryzeae</taxon>
        <taxon>Oryzinae</taxon>
        <taxon>Oryza</taxon>
        <taxon>Oryza sativa</taxon>
    </lineage>
</organism>
<dbReference type="AlphaFoldDB" id="A0A0P0WZ34"/>
<reference evidence="2 3" key="2">
    <citation type="journal article" date="2013" name="Plant Cell Physiol.">
        <title>Rice Annotation Project Database (RAP-DB): an integrative and interactive database for rice genomics.</title>
        <authorList>
            <person name="Sakai H."/>
            <person name="Lee S.S."/>
            <person name="Tanaka T."/>
            <person name="Numa H."/>
            <person name="Kim J."/>
            <person name="Kawahara Y."/>
            <person name="Wakimoto H."/>
            <person name="Yang C.C."/>
            <person name="Iwamoto M."/>
            <person name="Abe T."/>
            <person name="Yamada Y."/>
            <person name="Muto A."/>
            <person name="Inokuchi H."/>
            <person name="Ikemura T."/>
            <person name="Matsumoto T."/>
            <person name="Sasaki T."/>
            <person name="Itoh T."/>
        </authorList>
    </citation>
    <scope>NUCLEOTIDE SEQUENCE [LARGE SCALE GENOMIC DNA]</scope>
    <source>
        <strain evidence="3">cv. Nipponbare</strain>
    </source>
</reference>
<feature type="non-terminal residue" evidence="2">
    <location>
        <position position="1"/>
    </location>
</feature>
<evidence type="ECO:0000313" key="2">
    <source>
        <dbReference type="EMBL" id="BAS98805.1"/>
    </source>
</evidence>